<dbReference type="RefSeq" id="WP_089752089.1">
    <property type="nucleotide sequence ID" value="NZ_FOOG01000018.1"/>
</dbReference>
<dbReference type="EMBL" id="FOOG01000018">
    <property type="protein sequence ID" value="SFG00342.1"/>
    <property type="molecule type" value="Genomic_DNA"/>
</dbReference>
<organism evidence="2 3">
    <name type="scientific">Halobacillus alkaliphilus</name>
    <dbReference type="NCBI Taxonomy" id="396056"/>
    <lineage>
        <taxon>Bacteria</taxon>
        <taxon>Bacillati</taxon>
        <taxon>Bacillota</taxon>
        <taxon>Bacilli</taxon>
        <taxon>Bacillales</taxon>
        <taxon>Bacillaceae</taxon>
        <taxon>Halobacillus</taxon>
    </lineage>
</organism>
<proteinExistence type="predicted"/>
<evidence type="ECO:0000313" key="3">
    <source>
        <dbReference type="Proteomes" id="UP000198897"/>
    </source>
</evidence>
<reference evidence="3" key="1">
    <citation type="submission" date="2016-10" db="EMBL/GenBank/DDBJ databases">
        <authorList>
            <person name="Varghese N."/>
            <person name="Submissions S."/>
        </authorList>
    </citation>
    <scope>NUCLEOTIDE SEQUENCE [LARGE SCALE GENOMIC DNA]</scope>
    <source>
        <strain evidence="3">FP5</strain>
    </source>
</reference>
<dbReference type="OrthoDB" id="2973579at2"/>
<evidence type="ECO:0000313" key="2">
    <source>
        <dbReference type="EMBL" id="SFG00342.1"/>
    </source>
</evidence>
<evidence type="ECO:0008006" key="4">
    <source>
        <dbReference type="Google" id="ProtNLM"/>
    </source>
</evidence>
<keyword evidence="3" id="KW-1185">Reference proteome</keyword>
<dbReference type="InterPro" id="IPR024217">
    <property type="entry name" value="DUF3813"/>
</dbReference>
<accession>A0A1I2N9C0</accession>
<dbReference type="Proteomes" id="UP000198897">
    <property type="component" value="Unassembled WGS sequence"/>
</dbReference>
<gene>
    <name evidence="2" type="ORF">SAMN05216353_11814</name>
</gene>
<feature type="region of interest" description="Disordered" evidence="1">
    <location>
        <begin position="16"/>
        <end position="38"/>
    </location>
</feature>
<protein>
    <recommendedName>
        <fullName evidence="4">DUF3813 domain-containing protein</fullName>
    </recommendedName>
</protein>
<dbReference type="AlphaFoldDB" id="A0A1I2N9C0"/>
<evidence type="ECO:0000256" key="1">
    <source>
        <dbReference type="SAM" id="MobiDB-lite"/>
    </source>
</evidence>
<feature type="compositionally biased region" description="Polar residues" evidence="1">
    <location>
        <begin position="16"/>
        <end position="33"/>
    </location>
</feature>
<dbReference type="Pfam" id="PF12758">
    <property type="entry name" value="DUF3813"/>
    <property type="match status" value="1"/>
</dbReference>
<name>A0A1I2N9C0_9BACI</name>
<sequence length="71" mass="8280">MKGRNLFENAREAVNRFTQNRDGNGSQQMSQEDMQAAKQAIQSAYSQCSQQEKQELQQLEQQLENHHQSLR</sequence>